<dbReference type="PANTHER" id="PTHR46494">
    <property type="entry name" value="CORA FAMILY METAL ION TRANSPORTER (EUROFUNG)"/>
    <property type="match status" value="1"/>
</dbReference>
<keyword evidence="7" id="KW-0472">Membrane</keyword>
<dbReference type="EMBL" id="CP031423">
    <property type="protein sequence ID" value="AZS37341.1"/>
    <property type="molecule type" value="Genomic_DNA"/>
</dbReference>
<keyword evidence="5" id="KW-0812">Transmembrane</keyword>
<dbReference type="InterPro" id="IPR002523">
    <property type="entry name" value="MgTranspt_CorA/ZnTranspt_ZntB"/>
</dbReference>
<dbReference type="PANTHER" id="PTHR46494:SF1">
    <property type="entry name" value="CORA FAMILY METAL ION TRANSPORTER (EUROFUNG)"/>
    <property type="match status" value="1"/>
</dbReference>
<evidence type="ECO:0000256" key="6">
    <source>
        <dbReference type="ARBA" id="ARBA00022989"/>
    </source>
</evidence>
<dbReference type="CDD" id="cd12830">
    <property type="entry name" value="MtCorA-like"/>
    <property type="match status" value="1"/>
</dbReference>
<feature type="compositionally biased region" description="Basic and acidic residues" evidence="8">
    <location>
        <begin position="317"/>
        <end position="326"/>
    </location>
</feature>
<dbReference type="Gene3D" id="3.30.460.20">
    <property type="entry name" value="CorA soluble domain-like"/>
    <property type="match status" value="1"/>
</dbReference>
<evidence type="ECO:0000313" key="9">
    <source>
        <dbReference type="EMBL" id="AZS37341.1"/>
    </source>
</evidence>
<evidence type="ECO:0000256" key="5">
    <source>
        <dbReference type="ARBA" id="ARBA00022692"/>
    </source>
</evidence>
<reference evidence="9 10" key="1">
    <citation type="submission" date="2018-08" db="EMBL/GenBank/DDBJ databases">
        <title>Microbacterium lemovicicum sp. nov., a bacterium isolated from a natural uranium-rich soil.</title>
        <authorList>
            <person name="ORTET P."/>
        </authorList>
    </citation>
    <scope>NUCLEOTIDE SEQUENCE [LARGE SCALE GENOMIC DNA]</scope>
    <source>
        <strain evidence="9 10">Viu22</strain>
    </source>
</reference>
<evidence type="ECO:0000256" key="7">
    <source>
        <dbReference type="ARBA" id="ARBA00023136"/>
    </source>
</evidence>
<sequence>MPLVDLAVYVDGQRTPDPASLTDSFEVMHERGGVAWIGLYRPSKEEVREIAEEFTLHPLAVEDTLLGHQRAKLERYGDTRFVVLRPARYLDAEEEVEFGEVHLFVGRDFVVTIRHAESPDLGRVRRRMESQPELLTLGPSAILYAVLDEVVDEYAPVIAGLENDIDEIEDQLFSGDPDVSRRIFGLSREVMEFQRAVKPLVPIIETLRAEEGLDLELRRGLRDVLDHAVNAAERADAFRSILESALLVHSSLVAQDQNEEMRRMTEFGLDQNDQVKKVSGWAAILFAPTLVGTVYGMNFDNMPELLAVRLSDGARAHGRHERDPLHRLPQAGVAVEPQSPAKRDAAASGPAAAMTRSVQASRSAS</sequence>
<evidence type="ECO:0000256" key="8">
    <source>
        <dbReference type="SAM" id="MobiDB-lite"/>
    </source>
</evidence>
<name>A0A3S9WB89_9MICO</name>
<evidence type="ECO:0000256" key="4">
    <source>
        <dbReference type="ARBA" id="ARBA00022475"/>
    </source>
</evidence>
<evidence type="ECO:0000313" key="10">
    <source>
        <dbReference type="Proteomes" id="UP000276888"/>
    </source>
</evidence>
<dbReference type="AlphaFoldDB" id="A0A3S9WB89"/>
<keyword evidence="6" id="KW-1133">Transmembrane helix</keyword>
<evidence type="ECO:0000256" key="3">
    <source>
        <dbReference type="ARBA" id="ARBA00022448"/>
    </source>
</evidence>
<dbReference type="InterPro" id="IPR045863">
    <property type="entry name" value="CorA_TM1_TM2"/>
</dbReference>
<keyword evidence="3" id="KW-0813">Transport</keyword>
<comment type="subcellular location">
    <subcellularLocation>
        <location evidence="1">Cell membrane</location>
        <topology evidence="1">Multi-pass membrane protein</topology>
    </subcellularLocation>
</comment>
<dbReference type="KEGG" id="mlv:CVS47_01976"/>
<organism evidence="9 10">
    <name type="scientific">Microbacterium lemovicicum</name>
    <dbReference type="NCBI Taxonomy" id="1072463"/>
    <lineage>
        <taxon>Bacteria</taxon>
        <taxon>Bacillati</taxon>
        <taxon>Actinomycetota</taxon>
        <taxon>Actinomycetes</taxon>
        <taxon>Micrococcales</taxon>
        <taxon>Microbacteriaceae</taxon>
        <taxon>Microbacterium</taxon>
    </lineage>
</organism>
<dbReference type="InterPro" id="IPR045861">
    <property type="entry name" value="CorA_cytoplasmic_dom"/>
</dbReference>
<feature type="compositionally biased region" description="Polar residues" evidence="8">
    <location>
        <begin position="356"/>
        <end position="365"/>
    </location>
</feature>
<dbReference type="GO" id="GO:0000287">
    <property type="term" value="F:magnesium ion binding"/>
    <property type="evidence" value="ECO:0007669"/>
    <property type="project" value="TreeGrafter"/>
</dbReference>
<evidence type="ECO:0000256" key="1">
    <source>
        <dbReference type="ARBA" id="ARBA00004651"/>
    </source>
</evidence>
<keyword evidence="10" id="KW-1185">Reference proteome</keyword>
<dbReference type="GO" id="GO:0015095">
    <property type="term" value="F:magnesium ion transmembrane transporter activity"/>
    <property type="evidence" value="ECO:0007669"/>
    <property type="project" value="TreeGrafter"/>
</dbReference>
<dbReference type="SUPFAM" id="SSF143865">
    <property type="entry name" value="CorA soluble domain-like"/>
    <property type="match status" value="1"/>
</dbReference>
<dbReference type="GO" id="GO:0015087">
    <property type="term" value="F:cobalt ion transmembrane transporter activity"/>
    <property type="evidence" value="ECO:0007669"/>
    <property type="project" value="TreeGrafter"/>
</dbReference>
<accession>A0A3S9WB89</accession>
<dbReference type="GO" id="GO:0005886">
    <property type="term" value="C:plasma membrane"/>
    <property type="evidence" value="ECO:0007669"/>
    <property type="project" value="UniProtKB-SubCell"/>
</dbReference>
<gene>
    <name evidence="9" type="primary">corA</name>
    <name evidence="9" type="ORF">CVS47_01976</name>
</gene>
<protein>
    <submittedName>
        <fullName evidence="9">Cobalt/magnesium transport protein CorA</fullName>
    </submittedName>
</protein>
<comment type="similarity">
    <text evidence="2">Belongs to the CorA metal ion transporter (MIT) (TC 1.A.35) family.</text>
</comment>
<dbReference type="Proteomes" id="UP000276888">
    <property type="component" value="Chromosome"/>
</dbReference>
<dbReference type="GO" id="GO:0050897">
    <property type="term" value="F:cobalt ion binding"/>
    <property type="evidence" value="ECO:0007669"/>
    <property type="project" value="TreeGrafter"/>
</dbReference>
<keyword evidence="4" id="KW-1003">Cell membrane</keyword>
<dbReference type="Pfam" id="PF01544">
    <property type="entry name" value="CorA"/>
    <property type="match status" value="1"/>
</dbReference>
<evidence type="ECO:0000256" key="2">
    <source>
        <dbReference type="ARBA" id="ARBA00009765"/>
    </source>
</evidence>
<feature type="region of interest" description="Disordered" evidence="8">
    <location>
        <begin position="317"/>
        <end position="365"/>
    </location>
</feature>
<dbReference type="Gene3D" id="1.20.58.340">
    <property type="entry name" value="Magnesium transport protein CorA, transmembrane region"/>
    <property type="match status" value="2"/>
</dbReference>
<proteinExistence type="inferred from homology"/>
<dbReference type="SUPFAM" id="SSF144083">
    <property type="entry name" value="Magnesium transport protein CorA, transmembrane region"/>
    <property type="match status" value="1"/>
</dbReference>